<feature type="chain" id="PRO_5040170637" evidence="1">
    <location>
        <begin position="27"/>
        <end position="285"/>
    </location>
</feature>
<dbReference type="InterPro" id="IPR036056">
    <property type="entry name" value="Fibrinogen-like_C"/>
</dbReference>
<feature type="signal peptide" evidence="1">
    <location>
        <begin position="1"/>
        <end position="26"/>
    </location>
</feature>
<dbReference type="GO" id="GO:0005615">
    <property type="term" value="C:extracellular space"/>
    <property type="evidence" value="ECO:0007669"/>
    <property type="project" value="TreeGrafter"/>
</dbReference>
<dbReference type="EMBL" id="JAIZAY010000011">
    <property type="protein sequence ID" value="KAJ8033440.1"/>
    <property type="molecule type" value="Genomic_DNA"/>
</dbReference>
<dbReference type="Pfam" id="PF00147">
    <property type="entry name" value="Fibrinogen_C"/>
    <property type="match status" value="1"/>
</dbReference>
<dbReference type="PANTHER" id="PTHR19143">
    <property type="entry name" value="FIBRINOGEN/TENASCIN/ANGIOPOEITIN"/>
    <property type="match status" value="1"/>
</dbReference>
<comment type="caution">
    <text evidence="3">The sequence shown here is derived from an EMBL/GenBank/DDBJ whole genome shotgun (WGS) entry which is preliminary data.</text>
</comment>
<dbReference type="NCBIfam" id="NF040941">
    <property type="entry name" value="GGGWT_bact"/>
    <property type="match status" value="1"/>
</dbReference>
<dbReference type="OrthoDB" id="6514358at2759"/>
<name>A0A9Q1BVK2_HOLLE</name>
<evidence type="ECO:0000313" key="4">
    <source>
        <dbReference type="Proteomes" id="UP001152320"/>
    </source>
</evidence>
<feature type="domain" description="Fibrinogen C-terminal" evidence="2">
    <location>
        <begin position="48"/>
        <end position="285"/>
    </location>
</feature>
<sequence>MALSNHRFIFLLVIAVCCFPVDSLSAEGTIQSPSDSAIEGQGFSFFFYQKPKYPRDCSKVRNSCSSSLSSGVYLIKPDGYEEPFEAYCDNEIGSGNWTVFQRRIDGITDFYRTWDEYKEGFGDLEQDFWLGNEKLHYITQQATYEYRVDYVHSSSSYYNKYTNFRVDDETNKYRLANTGTRTGSRGYSLHQIQNTPFSTPDEDNDGRSYDCAEGHRSGWWHGASFYTYSSSHCDYFRSGSTHVYCSYANPNGDYNSSNGENMFDHYYHYYNNCNQKYTELKIRKV</sequence>
<dbReference type="InterPro" id="IPR050373">
    <property type="entry name" value="Fibrinogen_C-term_domain"/>
</dbReference>
<evidence type="ECO:0000256" key="1">
    <source>
        <dbReference type="SAM" id="SignalP"/>
    </source>
</evidence>
<organism evidence="3 4">
    <name type="scientific">Holothuria leucospilota</name>
    <name type="common">Black long sea cucumber</name>
    <name type="synonym">Mertensiothuria leucospilota</name>
    <dbReference type="NCBI Taxonomy" id="206669"/>
    <lineage>
        <taxon>Eukaryota</taxon>
        <taxon>Metazoa</taxon>
        <taxon>Echinodermata</taxon>
        <taxon>Eleutherozoa</taxon>
        <taxon>Echinozoa</taxon>
        <taxon>Holothuroidea</taxon>
        <taxon>Aspidochirotacea</taxon>
        <taxon>Aspidochirotida</taxon>
        <taxon>Holothuriidae</taxon>
        <taxon>Holothuria</taxon>
    </lineage>
</organism>
<dbReference type="InterPro" id="IPR014716">
    <property type="entry name" value="Fibrinogen_a/b/g_C_1"/>
</dbReference>
<gene>
    <name evidence="3" type="ORF">HOLleu_23682</name>
</gene>
<evidence type="ECO:0000259" key="2">
    <source>
        <dbReference type="PROSITE" id="PS51406"/>
    </source>
</evidence>
<dbReference type="SMART" id="SM00186">
    <property type="entry name" value="FBG"/>
    <property type="match status" value="1"/>
</dbReference>
<dbReference type="AlphaFoldDB" id="A0A9Q1BVK2"/>
<dbReference type="SUPFAM" id="SSF56496">
    <property type="entry name" value="Fibrinogen C-terminal domain-like"/>
    <property type="match status" value="1"/>
</dbReference>
<keyword evidence="1" id="KW-0732">Signal</keyword>
<keyword evidence="4" id="KW-1185">Reference proteome</keyword>
<dbReference type="PROSITE" id="PS51406">
    <property type="entry name" value="FIBRINOGEN_C_2"/>
    <property type="match status" value="1"/>
</dbReference>
<dbReference type="Proteomes" id="UP001152320">
    <property type="component" value="Chromosome 11"/>
</dbReference>
<dbReference type="InterPro" id="IPR002181">
    <property type="entry name" value="Fibrinogen_a/b/g_C_dom"/>
</dbReference>
<proteinExistence type="predicted"/>
<dbReference type="CDD" id="cd00087">
    <property type="entry name" value="FReD"/>
    <property type="match status" value="1"/>
</dbReference>
<protein>
    <submittedName>
        <fullName evidence="3">Fibrinogen-like protein A</fullName>
    </submittedName>
</protein>
<accession>A0A9Q1BVK2</accession>
<dbReference type="Gene3D" id="3.90.215.10">
    <property type="entry name" value="Gamma Fibrinogen, chain A, domain 1"/>
    <property type="match status" value="1"/>
</dbReference>
<reference evidence="3" key="1">
    <citation type="submission" date="2021-10" db="EMBL/GenBank/DDBJ databases">
        <title>Tropical sea cucumber genome reveals ecological adaptation and Cuvierian tubules defense mechanism.</title>
        <authorList>
            <person name="Chen T."/>
        </authorList>
    </citation>
    <scope>NUCLEOTIDE SEQUENCE</scope>
    <source>
        <strain evidence="3">Nanhai2018</strain>
        <tissue evidence="3">Muscle</tissue>
    </source>
</reference>
<evidence type="ECO:0000313" key="3">
    <source>
        <dbReference type="EMBL" id="KAJ8033440.1"/>
    </source>
</evidence>